<reference evidence="1 2" key="1">
    <citation type="submission" date="2024-10" db="EMBL/GenBank/DDBJ databases">
        <title>Isolation, draft genome sequencing and identification of Phyllobacterium sp. NSA23, isolated from leaf soil.</title>
        <authorList>
            <person name="Akita H."/>
        </authorList>
    </citation>
    <scope>NUCLEOTIDE SEQUENCE [LARGE SCALE GENOMIC DNA]</scope>
    <source>
        <strain evidence="1 2">NSA23</strain>
    </source>
</reference>
<accession>A0ABQ0GV98</accession>
<comment type="caution">
    <text evidence="1">The sequence shown here is derived from an EMBL/GenBank/DDBJ whole genome shotgun (WGS) entry which is preliminary data.</text>
</comment>
<dbReference type="EMBL" id="BAAFZP010000001">
    <property type="protein sequence ID" value="GAB1580560.1"/>
    <property type="molecule type" value="Genomic_DNA"/>
</dbReference>
<proteinExistence type="predicted"/>
<organism evidence="1 2">
    <name type="scientific">Phyllobacterium phragmitis</name>
    <dbReference type="NCBI Taxonomy" id="2670329"/>
    <lineage>
        <taxon>Bacteria</taxon>
        <taxon>Pseudomonadati</taxon>
        <taxon>Pseudomonadota</taxon>
        <taxon>Alphaproteobacteria</taxon>
        <taxon>Hyphomicrobiales</taxon>
        <taxon>Phyllobacteriaceae</taxon>
        <taxon>Phyllobacterium</taxon>
    </lineage>
</organism>
<keyword evidence="2" id="KW-1185">Reference proteome</keyword>
<evidence type="ECO:0000313" key="1">
    <source>
        <dbReference type="EMBL" id="GAB1580560.1"/>
    </source>
</evidence>
<sequence length="58" mass="6668">MCPAFFMHPPSPALMGVTLGPFHAMSPREMLAPLLARRWVNTHIILKFLKFETDVRFV</sequence>
<dbReference type="Proteomes" id="UP001628091">
    <property type="component" value="Unassembled WGS sequence"/>
</dbReference>
<evidence type="ECO:0000313" key="2">
    <source>
        <dbReference type="Proteomes" id="UP001628091"/>
    </source>
</evidence>
<protein>
    <submittedName>
        <fullName evidence="1">Uncharacterized protein</fullName>
    </submittedName>
</protein>
<name>A0ABQ0GV98_9HYPH</name>
<gene>
    <name evidence="1" type="ORF">PPNSA23_05030</name>
</gene>